<protein>
    <submittedName>
        <fullName evidence="1">Uncharacterized protein</fullName>
    </submittedName>
</protein>
<evidence type="ECO:0000313" key="1">
    <source>
        <dbReference type="EMBL" id="VTJ80529.1"/>
    </source>
</evidence>
<keyword evidence="2" id="KW-1185">Reference proteome</keyword>
<dbReference type="EMBL" id="CABDUW010001309">
    <property type="protein sequence ID" value="VTJ80529.1"/>
    <property type="molecule type" value="Genomic_DNA"/>
</dbReference>
<dbReference type="AlphaFoldDB" id="A0A5E4CHC2"/>
<proteinExistence type="predicted"/>
<gene>
    <name evidence="1" type="ORF">MONAX_5E022631</name>
</gene>
<feature type="non-terminal residue" evidence="1">
    <location>
        <position position="1"/>
    </location>
</feature>
<dbReference type="Proteomes" id="UP000335636">
    <property type="component" value="Unassembled WGS sequence"/>
</dbReference>
<organism evidence="1 2">
    <name type="scientific">Marmota monax</name>
    <name type="common">Woodchuck</name>
    <dbReference type="NCBI Taxonomy" id="9995"/>
    <lineage>
        <taxon>Eukaryota</taxon>
        <taxon>Metazoa</taxon>
        <taxon>Chordata</taxon>
        <taxon>Craniata</taxon>
        <taxon>Vertebrata</taxon>
        <taxon>Euteleostomi</taxon>
        <taxon>Mammalia</taxon>
        <taxon>Eutheria</taxon>
        <taxon>Euarchontoglires</taxon>
        <taxon>Glires</taxon>
        <taxon>Rodentia</taxon>
        <taxon>Sciuromorpha</taxon>
        <taxon>Sciuridae</taxon>
        <taxon>Xerinae</taxon>
        <taxon>Marmotini</taxon>
        <taxon>Marmota</taxon>
    </lineage>
</organism>
<comment type="caution">
    <text evidence="1">The sequence shown here is derived from an EMBL/GenBank/DDBJ whole genome shotgun (WGS) entry which is preliminary data.</text>
</comment>
<name>A0A5E4CHC2_MARMO</name>
<reference evidence="1" key="1">
    <citation type="submission" date="2019-04" db="EMBL/GenBank/DDBJ databases">
        <authorList>
            <person name="Alioto T."/>
            <person name="Alioto T."/>
        </authorList>
    </citation>
    <scope>NUCLEOTIDE SEQUENCE [LARGE SCALE GENOMIC DNA]</scope>
</reference>
<sequence>QLRQENSMQEDVAENMELPECSHSSQIPAMVICPYHVKFLTDVCLKMPVLFKL</sequence>
<evidence type="ECO:0000313" key="2">
    <source>
        <dbReference type="Proteomes" id="UP000335636"/>
    </source>
</evidence>
<accession>A0A5E4CHC2</accession>